<dbReference type="AlphaFoldDB" id="A0A2Y9AP99"/>
<gene>
    <name evidence="3" type="ORF">SAMN05216184_11227</name>
</gene>
<dbReference type="SUPFAM" id="SSF48208">
    <property type="entry name" value="Six-hairpin glycosidases"/>
    <property type="match status" value="1"/>
</dbReference>
<dbReference type="GO" id="GO:0005975">
    <property type="term" value="P:carbohydrate metabolic process"/>
    <property type="evidence" value="ECO:0007669"/>
    <property type="project" value="InterPro"/>
</dbReference>
<evidence type="ECO:0000313" key="4">
    <source>
        <dbReference type="Proteomes" id="UP000250222"/>
    </source>
</evidence>
<dbReference type="InterPro" id="IPR010819">
    <property type="entry name" value="AGE/CE"/>
</dbReference>
<dbReference type="PANTHER" id="PTHR15108">
    <property type="entry name" value="N-ACYLGLUCOSAMINE-2-EPIMERASE"/>
    <property type="match status" value="1"/>
</dbReference>
<dbReference type="InterPro" id="IPR008928">
    <property type="entry name" value="6-hairpin_glycosidase_sf"/>
</dbReference>
<dbReference type="InterPro" id="IPR012341">
    <property type="entry name" value="6hp_glycosidase-like_sf"/>
</dbReference>
<name>A0A2Y9AP99_9MICO</name>
<evidence type="ECO:0000256" key="1">
    <source>
        <dbReference type="ARBA" id="ARBA00008558"/>
    </source>
</evidence>
<evidence type="ECO:0000256" key="2">
    <source>
        <dbReference type="ARBA" id="ARBA00023235"/>
    </source>
</evidence>
<reference evidence="3 4" key="1">
    <citation type="submission" date="2016-10" db="EMBL/GenBank/DDBJ databases">
        <authorList>
            <person name="Cai Z."/>
        </authorList>
    </citation>
    <scope>NUCLEOTIDE SEQUENCE [LARGE SCALE GENOMIC DNA]</scope>
    <source>
        <strain evidence="3 4">CGMCC 1.10826</strain>
    </source>
</reference>
<dbReference type="GO" id="GO:0016853">
    <property type="term" value="F:isomerase activity"/>
    <property type="evidence" value="ECO:0007669"/>
    <property type="project" value="UniProtKB-KW"/>
</dbReference>
<proteinExistence type="inferred from homology"/>
<accession>A0A2Y9AP99</accession>
<keyword evidence="2" id="KW-0413">Isomerase</keyword>
<keyword evidence="4" id="KW-1185">Reference proteome</keyword>
<dbReference type="Proteomes" id="UP000250222">
    <property type="component" value="Unassembled WGS sequence"/>
</dbReference>
<organism evidence="3 4">
    <name type="scientific">Georgenia satyanarayanai</name>
    <dbReference type="NCBI Taxonomy" id="860221"/>
    <lineage>
        <taxon>Bacteria</taxon>
        <taxon>Bacillati</taxon>
        <taxon>Actinomycetota</taxon>
        <taxon>Actinomycetes</taxon>
        <taxon>Micrococcales</taxon>
        <taxon>Bogoriellaceae</taxon>
        <taxon>Georgenia</taxon>
    </lineage>
</organism>
<dbReference type="Gene3D" id="1.50.10.10">
    <property type="match status" value="1"/>
</dbReference>
<dbReference type="Pfam" id="PF07221">
    <property type="entry name" value="GlcNAc_2-epim"/>
    <property type="match status" value="1"/>
</dbReference>
<sequence length="421" mass="45634">MSTAAHQDHRPRPGSAEYRRAQRAELLRFAVGARCDLGFGYLDERGTVDPTTVELWITCRMTHVFSLGVLADEAPAPDGPDRDTLRELAAHGVRALLGPLHDDEHGGWFAGVTADGPSSTIKQAYGHAFVVLAASSALAAGIEGAQELLDLALAAQEERFWDEEAGLVVDEWDRAWTVLDPYRGINATMHSVEAYLAAGDVTGDPLWHHRAGRISAHVATWARENDWRIPEHFATDWTPLLEHNRDRPADPFKPYGATVGHGLEWARLLLAVDATLGADAPAGLPEAAVALAARAVADGWDADGAEGFVYTTDWSGEPVVRARMHWVVTEAIATSTVLQRVTGDAAHAADLERWWAYADTALVDHEGGSWHHELDSANRPASGTWEGKPDVYHAYQAALMADVPLTPSFASALRARAPRPA</sequence>
<evidence type="ECO:0000313" key="3">
    <source>
        <dbReference type="EMBL" id="SSA45168.1"/>
    </source>
</evidence>
<dbReference type="EMBL" id="UETB01000012">
    <property type="protein sequence ID" value="SSA45168.1"/>
    <property type="molecule type" value="Genomic_DNA"/>
</dbReference>
<protein>
    <submittedName>
        <fullName evidence="3">Mannose or cellobiose epimerase, N-acyl-D-glucosamine 2-epimerase family</fullName>
    </submittedName>
</protein>
<comment type="similarity">
    <text evidence="1">Belongs to the N-acylglucosamine 2-epimerase family.</text>
</comment>
<dbReference type="RefSeq" id="WP_110853234.1">
    <property type="nucleotide sequence ID" value="NZ_QKLZ01000012.1"/>
</dbReference>
<dbReference type="OrthoDB" id="9806359at2"/>